<dbReference type="AlphaFoldDB" id="A0A6B0UZH6"/>
<dbReference type="EMBL" id="GIFC01012858">
    <property type="protein sequence ID" value="MXU94941.1"/>
    <property type="molecule type" value="Transcribed_RNA"/>
</dbReference>
<name>A0A6B0UZH6_IXORI</name>
<accession>A0A6B0UZH6</accession>
<protein>
    <submittedName>
        <fullName evidence="1">Uncharacterized protein</fullName>
    </submittedName>
</protein>
<evidence type="ECO:0000313" key="1">
    <source>
        <dbReference type="EMBL" id="MXU94941.1"/>
    </source>
</evidence>
<reference evidence="1" key="1">
    <citation type="submission" date="2019-12" db="EMBL/GenBank/DDBJ databases">
        <title>An insight into the sialome of adult female Ixodes ricinus ticks feeding for 6 days.</title>
        <authorList>
            <person name="Perner J."/>
            <person name="Ribeiro J.M.C."/>
        </authorList>
    </citation>
    <scope>NUCLEOTIDE SEQUENCE</scope>
    <source>
        <strain evidence="1">Semi-engorged</strain>
        <tissue evidence="1">Salivary glands</tissue>
    </source>
</reference>
<sequence>MLRAVPGSRSLLRVARQVGLVVVLAYRAERALLASEEDGAALSGMLPVQVALERARLDAGVGAVGALVGLGARVAHLVAPQRIVVSCPVVAQVAGKWLLPGVLAQVHLERALVRCPVATVRAQEGPQLAVHRVPVQLEQASLAEAPPALCTALSPHAAPRGTPLGLDVDRLVVP</sequence>
<organism evidence="1">
    <name type="scientific">Ixodes ricinus</name>
    <name type="common">Common tick</name>
    <name type="synonym">Acarus ricinus</name>
    <dbReference type="NCBI Taxonomy" id="34613"/>
    <lineage>
        <taxon>Eukaryota</taxon>
        <taxon>Metazoa</taxon>
        <taxon>Ecdysozoa</taxon>
        <taxon>Arthropoda</taxon>
        <taxon>Chelicerata</taxon>
        <taxon>Arachnida</taxon>
        <taxon>Acari</taxon>
        <taxon>Parasitiformes</taxon>
        <taxon>Ixodida</taxon>
        <taxon>Ixodoidea</taxon>
        <taxon>Ixodidae</taxon>
        <taxon>Ixodinae</taxon>
        <taxon>Ixodes</taxon>
    </lineage>
</organism>
<proteinExistence type="predicted"/>